<dbReference type="Proteomes" id="UP001148125">
    <property type="component" value="Unassembled WGS sequence"/>
</dbReference>
<proteinExistence type="predicted"/>
<name>A0ABT5VJT1_9BACI</name>
<reference evidence="1" key="1">
    <citation type="submission" date="2024-05" db="EMBL/GenBank/DDBJ databases">
        <title>Alkalihalobacillus sp. strain MEB203 novel alkaliphilic bacterium from Lonar Lake, India.</title>
        <authorList>
            <person name="Joshi A."/>
            <person name="Thite S."/>
            <person name="Mengade P."/>
        </authorList>
    </citation>
    <scope>NUCLEOTIDE SEQUENCE</scope>
    <source>
        <strain evidence="1">MEB 203</strain>
    </source>
</reference>
<evidence type="ECO:0000313" key="2">
    <source>
        <dbReference type="Proteomes" id="UP001148125"/>
    </source>
</evidence>
<evidence type="ECO:0008006" key="3">
    <source>
        <dbReference type="Google" id="ProtNLM"/>
    </source>
</evidence>
<protein>
    <recommendedName>
        <fullName evidence="3">Abortive phage infection protein</fullName>
    </recommendedName>
</protein>
<accession>A0ABT5VJT1</accession>
<comment type="caution">
    <text evidence="1">The sequence shown here is derived from an EMBL/GenBank/DDBJ whole genome shotgun (WGS) entry which is preliminary data.</text>
</comment>
<keyword evidence="2" id="KW-1185">Reference proteome</keyword>
<organism evidence="1 2">
    <name type="scientific">Alkalihalobacterium chitinilyticum</name>
    <dbReference type="NCBI Taxonomy" id="2980103"/>
    <lineage>
        <taxon>Bacteria</taxon>
        <taxon>Bacillati</taxon>
        <taxon>Bacillota</taxon>
        <taxon>Bacilli</taxon>
        <taxon>Bacillales</taxon>
        <taxon>Bacillaceae</taxon>
        <taxon>Alkalihalobacterium</taxon>
    </lineage>
</organism>
<dbReference type="RefSeq" id="WP_275120301.1">
    <property type="nucleotide sequence ID" value="NZ_JAOTPO010000019.1"/>
</dbReference>
<gene>
    <name evidence="1" type="ORF">N7Z68_20335</name>
</gene>
<sequence length="65" mass="7383">MNEQQAIELLEQLRNGAQEKVFISKEDFMVFRSQLVLQKDRPSFVGTADKGGTATYVYVQQEGQS</sequence>
<evidence type="ECO:0000313" key="1">
    <source>
        <dbReference type="EMBL" id="MDE5415700.1"/>
    </source>
</evidence>
<dbReference type="EMBL" id="JAOTPO010000019">
    <property type="protein sequence ID" value="MDE5415700.1"/>
    <property type="molecule type" value="Genomic_DNA"/>
</dbReference>